<keyword evidence="3" id="KW-0547">Nucleotide-binding</keyword>
<evidence type="ECO:0000259" key="5">
    <source>
        <dbReference type="PROSITE" id="PS50893"/>
    </source>
</evidence>
<dbReference type="GO" id="GO:0005524">
    <property type="term" value="F:ATP binding"/>
    <property type="evidence" value="ECO:0007669"/>
    <property type="project" value="UniProtKB-KW"/>
</dbReference>
<feature type="domain" description="ABC transporter" evidence="5">
    <location>
        <begin position="40"/>
        <end position="274"/>
    </location>
</feature>
<proteinExistence type="inferred from homology"/>
<keyword evidence="2" id="KW-0813">Transport</keyword>
<dbReference type="Pfam" id="PF00005">
    <property type="entry name" value="ABC_tran"/>
    <property type="match status" value="1"/>
</dbReference>
<dbReference type="Gene3D" id="3.40.50.300">
    <property type="entry name" value="P-loop containing nucleotide triphosphate hydrolases"/>
    <property type="match status" value="1"/>
</dbReference>
<dbReference type="PROSITE" id="PS00211">
    <property type="entry name" value="ABC_TRANSPORTER_1"/>
    <property type="match status" value="1"/>
</dbReference>
<dbReference type="GO" id="GO:0016887">
    <property type="term" value="F:ATP hydrolysis activity"/>
    <property type="evidence" value="ECO:0007669"/>
    <property type="project" value="InterPro"/>
</dbReference>
<evidence type="ECO:0000313" key="7">
    <source>
        <dbReference type="Proteomes" id="UP000012429"/>
    </source>
</evidence>
<comment type="caution">
    <text evidence="6">The sequence shown here is derived from an EMBL/GenBank/DDBJ whole genome shotgun (WGS) entry which is preliminary data.</text>
</comment>
<gene>
    <name evidence="6" type="ORF">RHSP_81390</name>
</gene>
<dbReference type="SUPFAM" id="SSF52540">
    <property type="entry name" value="P-loop containing nucleoside triphosphate hydrolases"/>
    <property type="match status" value="1"/>
</dbReference>
<reference evidence="6 7" key="1">
    <citation type="journal article" date="2012" name="BMC Genomics">
        <title>Genomic basis of broad host range and environmental adaptability of Rhizobium tropici CIAT 899 and Rhizobium sp. PRF 81 which are used in inoculants for common bean (Phaseolus vulgaris L.).</title>
        <authorList>
            <person name="Ormeno-Orrillo E."/>
            <person name="Menna P."/>
            <person name="Almeida L.G."/>
            <person name="Ollero F.J."/>
            <person name="Nicolas M.F."/>
            <person name="Pains Rodrigues E."/>
            <person name="Shigueyoshi Nakatani A."/>
            <person name="Silva Batista J.S."/>
            <person name="Oliveira Chueire L.M."/>
            <person name="Souza R.C."/>
            <person name="Ribeiro Vasconcelos A.T."/>
            <person name="Megias M."/>
            <person name="Hungria M."/>
            <person name="Martinez-Romero E."/>
        </authorList>
    </citation>
    <scope>NUCLEOTIDE SEQUENCE [LARGE SCALE GENOMIC DNA]</scope>
    <source>
        <strain evidence="6 7">PRF 81</strain>
    </source>
</reference>
<dbReference type="PANTHER" id="PTHR42781:SF4">
    <property type="entry name" value="SPERMIDINE_PUTRESCINE IMPORT ATP-BINDING PROTEIN POTA"/>
    <property type="match status" value="1"/>
</dbReference>
<sequence>MRERRPTSGVRIDAIPAEAALCPRDGPCLETGRKSVSTVLQLSQVTKSYGASAALDRIDFSLPDDAYISLLGPSGSGKTTLLRVIAGFEEPEAGSIFFHGKRLDGVEPHARGIGFVFQNFALFPHLSVAENVAFGLRNRQVDPVTDARALAAKVQDMLSLVGLKGFDDRAVTQISGGQRQRVALARTLVTEPKMVLLDEPLGALDANLRSRMRSELKIIRERCGVTFLHVTGSEAEALAMGDLVLVLDRGRIAQAAASDVVYNSPAAASVARFLNCYNLFAGNVVEDAFVGPAGRFPLSASRRKAPQPTYAIRYDRVSIRPRDAVFADDEVRIEADFIASEYSGAAVNSFFALDGGHVFEVESHLSHARPPVFVEKDRYALVWKKEDALVFG</sequence>
<dbReference type="STRING" id="363754.RHSP_81390"/>
<dbReference type="InterPro" id="IPR003593">
    <property type="entry name" value="AAA+_ATPase"/>
</dbReference>
<dbReference type="Proteomes" id="UP000012429">
    <property type="component" value="Unassembled WGS sequence"/>
</dbReference>
<dbReference type="AlphaFoldDB" id="N6VBR1"/>
<dbReference type="FunFam" id="3.40.50.300:FF:000425">
    <property type="entry name" value="Probable ABC transporter, ATP-binding subunit"/>
    <property type="match status" value="1"/>
</dbReference>
<dbReference type="PANTHER" id="PTHR42781">
    <property type="entry name" value="SPERMIDINE/PUTRESCINE IMPORT ATP-BINDING PROTEIN POTA"/>
    <property type="match status" value="1"/>
</dbReference>
<dbReference type="PATRIC" id="fig|363754.4.peg.1612"/>
<evidence type="ECO:0000313" key="6">
    <source>
        <dbReference type="EMBL" id="ENN88472.1"/>
    </source>
</evidence>
<keyword evidence="4 6" id="KW-0067">ATP-binding</keyword>
<accession>N6VBR1</accession>
<evidence type="ECO:0000256" key="2">
    <source>
        <dbReference type="ARBA" id="ARBA00022448"/>
    </source>
</evidence>
<dbReference type="PROSITE" id="PS50893">
    <property type="entry name" value="ABC_TRANSPORTER_2"/>
    <property type="match status" value="1"/>
</dbReference>
<dbReference type="EMBL" id="AQHN01000027">
    <property type="protein sequence ID" value="ENN88472.1"/>
    <property type="molecule type" value="Genomic_DNA"/>
</dbReference>
<keyword evidence="7" id="KW-1185">Reference proteome</keyword>
<evidence type="ECO:0000256" key="4">
    <source>
        <dbReference type="ARBA" id="ARBA00022840"/>
    </source>
</evidence>
<dbReference type="InterPro" id="IPR050093">
    <property type="entry name" value="ABC_SmlMolc_Importer"/>
</dbReference>
<name>N6VBR1_9HYPH</name>
<evidence type="ECO:0000256" key="1">
    <source>
        <dbReference type="ARBA" id="ARBA00005417"/>
    </source>
</evidence>
<comment type="similarity">
    <text evidence="1">Belongs to the ABC transporter superfamily.</text>
</comment>
<protein>
    <submittedName>
        <fullName evidence="6">Putative ATP-binding protein component of ABC transporter</fullName>
    </submittedName>
</protein>
<evidence type="ECO:0000256" key="3">
    <source>
        <dbReference type="ARBA" id="ARBA00022741"/>
    </source>
</evidence>
<dbReference type="InterPro" id="IPR027417">
    <property type="entry name" value="P-loop_NTPase"/>
</dbReference>
<dbReference type="InterPro" id="IPR003439">
    <property type="entry name" value="ABC_transporter-like_ATP-bd"/>
</dbReference>
<organism evidence="6 7">
    <name type="scientific">Rhizobium freirei PRF 81</name>
    <dbReference type="NCBI Taxonomy" id="363754"/>
    <lineage>
        <taxon>Bacteria</taxon>
        <taxon>Pseudomonadati</taxon>
        <taxon>Pseudomonadota</taxon>
        <taxon>Alphaproteobacteria</taxon>
        <taxon>Hyphomicrobiales</taxon>
        <taxon>Rhizobiaceae</taxon>
        <taxon>Rhizobium/Agrobacterium group</taxon>
        <taxon>Rhizobium</taxon>
    </lineage>
</organism>
<dbReference type="SMART" id="SM00382">
    <property type="entry name" value="AAA"/>
    <property type="match status" value="1"/>
</dbReference>
<dbReference type="GO" id="GO:0015697">
    <property type="term" value="P:quaternary ammonium group transport"/>
    <property type="evidence" value="ECO:0007669"/>
    <property type="project" value="UniProtKB-ARBA"/>
</dbReference>
<dbReference type="InterPro" id="IPR017871">
    <property type="entry name" value="ABC_transporter-like_CS"/>
</dbReference>